<keyword evidence="3" id="KW-0507">mRNA processing</keyword>
<dbReference type="Proteomes" id="UP000054248">
    <property type="component" value="Unassembled WGS sequence"/>
</dbReference>
<dbReference type="GO" id="GO:0180010">
    <property type="term" value="P:co-transcriptional mRNA 3'-end processing, cleavage and polyadenylation pathway"/>
    <property type="evidence" value="ECO:0007669"/>
    <property type="project" value="UniProtKB-UniRule"/>
</dbReference>
<keyword evidence="1" id="KW-0677">Repeat</keyword>
<keyword evidence="7" id="KW-1185">Reference proteome</keyword>
<comment type="subcellular location">
    <subcellularLocation>
        <location evidence="3">Nucleus</location>
    </subcellularLocation>
    <subcellularLocation>
        <location evidence="3">Cytoplasm</location>
    </subcellularLocation>
    <text evidence="3">Nucleus and/or cytoplasm.</text>
</comment>
<dbReference type="InterPro" id="IPR008847">
    <property type="entry name" value="Suf"/>
</dbReference>
<dbReference type="Gene3D" id="1.25.40.1040">
    <property type="match status" value="1"/>
</dbReference>
<dbReference type="EMBL" id="KN822942">
    <property type="protein sequence ID" value="KIO34711.1"/>
    <property type="molecule type" value="Genomic_DNA"/>
</dbReference>
<evidence type="ECO:0000256" key="3">
    <source>
        <dbReference type="RuleBase" id="RU369035"/>
    </source>
</evidence>
<dbReference type="GO" id="GO:0005737">
    <property type="term" value="C:cytoplasm"/>
    <property type="evidence" value="ECO:0007669"/>
    <property type="project" value="UniProtKB-SubCell"/>
</dbReference>
<reference evidence="6 7" key="1">
    <citation type="submission" date="2014-04" db="EMBL/GenBank/DDBJ databases">
        <authorList>
            <consortium name="DOE Joint Genome Institute"/>
            <person name="Kuo A."/>
            <person name="Girlanda M."/>
            <person name="Perotto S."/>
            <person name="Kohler A."/>
            <person name="Nagy L.G."/>
            <person name="Floudas D."/>
            <person name="Copeland A."/>
            <person name="Barry K.W."/>
            <person name="Cichocki N."/>
            <person name="Veneault-Fourrey C."/>
            <person name="LaButti K."/>
            <person name="Lindquist E.A."/>
            <person name="Lipzen A."/>
            <person name="Lundell T."/>
            <person name="Morin E."/>
            <person name="Murat C."/>
            <person name="Sun H."/>
            <person name="Tunlid A."/>
            <person name="Henrissat B."/>
            <person name="Grigoriev I.V."/>
            <person name="Hibbett D.S."/>
            <person name="Martin F."/>
            <person name="Nordberg H.P."/>
            <person name="Cantor M.N."/>
            <person name="Hua S.X."/>
        </authorList>
    </citation>
    <scope>NUCLEOTIDE SEQUENCE [LARGE SCALE GENOMIC DNA]</scope>
    <source>
        <strain evidence="6 7">MUT 4182</strain>
    </source>
</reference>
<dbReference type="SMART" id="SM00386">
    <property type="entry name" value="HAT"/>
    <property type="match status" value="7"/>
</dbReference>
<evidence type="ECO:0000256" key="1">
    <source>
        <dbReference type="ARBA" id="ARBA00022737"/>
    </source>
</evidence>
<keyword evidence="4" id="KW-0175">Coiled coil</keyword>
<evidence type="ECO:0000313" key="6">
    <source>
        <dbReference type="EMBL" id="KIO34711.1"/>
    </source>
</evidence>
<name>A0A0C3QXB8_9AGAM</name>
<dbReference type="OrthoDB" id="26282at2759"/>
<dbReference type="InterPro" id="IPR003107">
    <property type="entry name" value="HAT"/>
</dbReference>
<proteinExistence type="predicted"/>
<keyword evidence="2 3" id="KW-0539">Nucleus</keyword>
<dbReference type="PANTHER" id="PTHR19980">
    <property type="entry name" value="RNA CLEAVAGE STIMULATION FACTOR"/>
    <property type="match status" value="1"/>
</dbReference>
<evidence type="ECO:0000256" key="2">
    <source>
        <dbReference type="ARBA" id="ARBA00023242"/>
    </source>
</evidence>
<dbReference type="SUPFAM" id="SSF48452">
    <property type="entry name" value="TPR-like"/>
    <property type="match status" value="2"/>
</dbReference>
<protein>
    <recommendedName>
        <fullName evidence="3">mRNA 3'-end-processing protein RNA14</fullName>
    </recommendedName>
</protein>
<comment type="function">
    <text evidence="3">Component of the cleavage factor IA (CFIA) complex, which is involved in the endonucleolytic cleavage during polyadenylation-dependent pre-mRNA 3'-end formation.</text>
</comment>
<dbReference type="HOGENOM" id="CLU_007630_0_1_1"/>
<dbReference type="Pfam" id="PF05843">
    <property type="entry name" value="Suf"/>
    <property type="match status" value="1"/>
</dbReference>
<accession>A0A0C3QXB8</accession>
<evidence type="ECO:0000259" key="5">
    <source>
        <dbReference type="Pfam" id="PF05843"/>
    </source>
</evidence>
<sequence>MQDAQTRIAKNFHDHDAWKDYLSLAENTADLDTIRDAYEEALKVFPNTASLQIAYLTHFLTPPLFQRAEALFARFLRPSPSVELWKFYLTYVRRINTNTGDPAIRDIVRKAYEFALAHVGHDMESGQIWRDYIDFLKTALDSRTTWDAQQKMDALRSAYHRAVVIPLDNVEALWRELDQYENGLNKITAKKFLQDLSPGYMTAKTALRDLKRLLGPISTPTLSTAVSPSAFNLPPYPTWSNDDRVLAGHWKAYLKWEEGNPLVLEDQAALHNRIISAYRKAIARMRFFPDIAWLAYHTLATLGKTEEAVATLKQGILSNPASPVLSFAYAELMEGQKNIKEVNDTYNSLIETMHKNLEDLQTEIEEEVAAARAAVLHGDVNEQDPTTPAVIEAEDRARKTRERRSKDMEAARNELGVVWVMWMRFSRRSEGLRPARAVFARARKDKWCPWVVYEAAALMEYHCTKASDVATKIFEIGLKQFADNIDYVVRYLNFLISINDDNNARALFERTISTFPGEKGRPLWERWSRYEFNFSDLAASQKLEQRMAEALPSTATSE</sequence>
<keyword evidence="3" id="KW-0963">Cytoplasm</keyword>
<organism evidence="6 7">
    <name type="scientific">Tulasnella calospora MUT 4182</name>
    <dbReference type="NCBI Taxonomy" id="1051891"/>
    <lineage>
        <taxon>Eukaryota</taxon>
        <taxon>Fungi</taxon>
        <taxon>Dikarya</taxon>
        <taxon>Basidiomycota</taxon>
        <taxon>Agaricomycotina</taxon>
        <taxon>Agaricomycetes</taxon>
        <taxon>Cantharellales</taxon>
        <taxon>Tulasnellaceae</taxon>
        <taxon>Tulasnella</taxon>
    </lineage>
</organism>
<dbReference type="InterPro" id="IPR045243">
    <property type="entry name" value="Rna14-like"/>
</dbReference>
<dbReference type="InterPro" id="IPR011990">
    <property type="entry name" value="TPR-like_helical_dom_sf"/>
</dbReference>
<dbReference type="STRING" id="1051891.A0A0C3QXB8"/>
<feature type="domain" description="Suppressor of forked" evidence="5">
    <location>
        <begin position="2"/>
        <end position="555"/>
    </location>
</feature>
<reference evidence="7" key="2">
    <citation type="submission" date="2015-01" db="EMBL/GenBank/DDBJ databases">
        <title>Evolutionary Origins and Diversification of the Mycorrhizal Mutualists.</title>
        <authorList>
            <consortium name="DOE Joint Genome Institute"/>
            <consortium name="Mycorrhizal Genomics Consortium"/>
            <person name="Kohler A."/>
            <person name="Kuo A."/>
            <person name="Nagy L.G."/>
            <person name="Floudas D."/>
            <person name="Copeland A."/>
            <person name="Barry K.W."/>
            <person name="Cichocki N."/>
            <person name="Veneault-Fourrey C."/>
            <person name="LaButti K."/>
            <person name="Lindquist E.A."/>
            <person name="Lipzen A."/>
            <person name="Lundell T."/>
            <person name="Morin E."/>
            <person name="Murat C."/>
            <person name="Riley R."/>
            <person name="Ohm R."/>
            <person name="Sun H."/>
            <person name="Tunlid A."/>
            <person name="Henrissat B."/>
            <person name="Grigoriev I.V."/>
            <person name="Hibbett D.S."/>
            <person name="Martin F."/>
        </authorList>
    </citation>
    <scope>NUCLEOTIDE SEQUENCE [LARGE SCALE GENOMIC DNA]</scope>
    <source>
        <strain evidence="7">MUT 4182</strain>
    </source>
</reference>
<feature type="coiled-coil region" evidence="4">
    <location>
        <begin position="343"/>
        <end position="374"/>
    </location>
</feature>
<dbReference type="PANTHER" id="PTHR19980:SF0">
    <property type="entry name" value="CLEAVAGE STIMULATION FACTOR SUBUNIT 3"/>
    <property type="match status" value="1"/>
</dbReference>
<gene>
    <name evidence="6" type="ORF">M407DRAFT_63724</name>
</gene>
<dbReference type="GO" id="GO:0003729">
    <property type="term" value="F:mRNA binding"/>
    <property type="evidence" value="ECO:0007669"/>
    <property type="project" value="TreeGrafter"/>
</dbReference>
<dbReference type="AlphaFoldDB" id="A0A0C3QXB8"/>
<evidence type="ECO:0000256" key="4">
    <source>
        <dbReference type="SAM" id="Coils"/>
    </source>
</evidence>
<dbReference type="GO" id="GO:0005634">
    <property type="term" value="C:nucleus"/>
    <property type="evidence" value="ECO:0007669"/>
    <property type="project" value="UniProtKB-SubCell"/>
</dbReference>
<evidence type="ECO:0000313" key="7">
    <source>
        <dbReference type="Proteomes" id="UP000054248"/>
    </source>
</evidence>